<keyword evidence="1 4" id="KW-0812">Transmembrane</keyword>
<dbReference type="STRING" id="688246.Premu_2371"/>
<feature type="transmembrane region" description="Helical" evidence="4">
    <location>
        <begin position="174"/>
        <end position="193"/>
    </location>
</feature>
<feature type="transmembrane region" description="Helical" evidence="4">
    <location>
        <begin position="349"/>
        <end position="371"/>
    </location>
</feature>
<dbReference type="SUPFAM" id="SSF103473">
    <property type="entry name" value="MFS general substrate transporter"/>
    <property type="match status" value="1"/>
</dbReference>
<dbReference type="InterPro" id="IPR011701">
    <property type="entry name" value="MFS"/>
</dbReference>
<sequence>MDNVPTSTATPIDTERTVYGVLFSVCLCHLLNDSIQSILPAIYPMLKETFALSFIQVGIITLVFQITSSLIQPWVGRYADHHRHSWQLSVAMLFSLVGVVLISFASRYATLLIAVALIGCGSSIFHPQAAQIAQVASGGRKDLAQSIFQVGGNGGYAIGPIIAALVILPHGIRAFLWISVITLVLAVLLFFIGRWHTRQAGISHKKTRARWTTVRSYSRRHIYFFIFVLFVLMFSKNFYSASMTNYFSFFLIDKFGISQRGAQFCLFAYLAAQVLGTILGGVVGDKYGRKGIIWFSILGVSPFTLALPYVSTLFGAIVLSIIIGLIMSSAFTAIMVFASDLMPDSTGSIAGIFYGLSFGFAGIGSSFFGWLADSTNMQTVFEVSTLLPLMGILAIFLPKMKKE</sequence>
<dbReference type="AlphaFoldDB" id="F8N9E3"/>
<feature type="transmembrane region" description="Helical" evidence="4">
    <location>
        <begin position="291"/>
        <end position="310"/>
    </location>
</feature>
<proteinExistence type="predicted"/>
<keyword evidence="7" id="KW-1185">Reference proteome</keyword>
<dbReference type="InterPro" id="IPR036259">
    <property type="entry name" value="MFS_trans_sf"/>
</dbReference>
<name>F8N9E3_9BACT</name>
<dbReference type="HOGENOM" id="CLU_040537_2_0_10"/>
<dbReference type="Pfam" id="PF07690">
    <property type="entry name" value="MFS_1"/>
    <property type="match status" value="2"/>
</dbReference>
<evidence type="ECO:0000313" key="7">
    <source>
        <dbReference type="Proteomes" id="UP000002772"/>
    </source>
</evidence>
<feature type="transmembrane region" description="Helical" evidence="4">
    <location>
        <begin position="261"/>
        <end position="284"/>
    </location>
</feature>
<dbReference type="OrthoDB" id="9770492at2"/>
<reference evidence="7" key="1">
    <citation type="journal article" date="2011" name="Stand. Genomic Sci.">
        <title>Non-contiguous finished genome sequence of the opportunistic oral pathogen Prevotella multisaccharivorax type strain (PPPA20).</title>
        <authorList>
            <person name="Pati A."/>
            <person name="Gronow S."/>
            <person name="Lu M."/>
            <person name="Lapidus A."/>
            <person name="Nolan M."/>
            <person name="Lucas S."/>
            <person name="Hammon N."/>
            <person name="Deshpande S."/>
            <person name="Cheng J.F."/>
            <person name="Tapia R."/>
            <person name="Han C."/>
            <person name="Goodwin L."/>
            <person name="Pitluck S."/>
            <person name="Liolios K."/>
            <person name="Pagani I."/>
            <person name="Mavromatis K."/>
            <person name="Mikhailova N."/>
            <person name="Huntemann M."/>
            <person name="Chen A."/>
            <person name="Palaniappan K."/>
            <person name="Land M."/>
            <person name="Hauser L."/>
            <person name="Detter J.C."/>
            <person name="Brambilla E.M."/>
            <person name="Rohde M."/>
            <person name="Goker M."/>
            <person name="Woyke T."/>
            <person name="Bristow J."/>
            <person name="Eisen J.A."/>
            <person name="Markowitz V."/>
            <person name="Hugenholtz P."/>
            <person name="Kyrpides N.C."/>
            <person name="Klenk H.P."/>
            <person name="Ivanova N."/>
        </authorList>
    </citation>
    <scope>NUCLEOTIDE SEQUENCE [LARGE SCALE GENOMIC DNA]</scope>
    <source>
        <strain evidence="7">DSM 17128</strain>
    </source>
</reference>
<gene>
    <name evidence="6" type="ORF">Premu_2371</name>
</gene>
<feature type="transmembrane region" description="Helical" evidence="4">
    <location>
        <begin position="222"/>
        <end position="241"/>
    </location>
</feature>
<keyword evidence="2 4" id="KW-1133">Transmembrane helix</keyword>
<feature type="transmembrane region" description="Helical" evidence="4">
    <location>
        <begin position="84"/>
        <end position="102"/>
    </location>
</feature>
<dbReference type="EMBL" id="GL945017">
    <property type="protein sequence ID" value="EGN57752.1"/>
    <property type="molecule type" value="Genomic_DNA"/>
</dbReference>
<feature type="transmembrane region" description="Helical" evidence="4">
    <location>
        <begin position="108"/>
        <end position="126"/>
    </location>
</feature>
<evidence type="ECO:0000259" key="5">
    <source>
        <dbReference type="PROSITE" id="PS50850"/>
    </source>
</evidence>
<dbReference type="PANTHER" id="PTHR43129">
    <property type="entry name" value="FOSMIDOMYCIN RESISTANCE PROTEIN"/>
    <property type="match status" value="1"/>
</dbReference>
<dbReference type="Gene3D" id="1.20.1250.20">
    <property type="entry name" value="MFS general substrate transporter like domains"/>
    <property type="match status" value="2"/>
</dbReference>
<organism evidence="6 7">
    <name type="scientific">Hallella multisaccharivorax DSM 17128</name>
    <dbReference type="NCBI Taxonomy" id="688246"/>
    <lineage>
        <taxon>Bacteria</taxon>
        <taxon>Pseudomonadati</taxon>
        <taxon>Bacteroidota</taxon>
        <taxon>Bacteroidia</taxon>
        <taxon>Bacteroidales</taxon>
        <taxon>Prevotellaceae</taxon>
        <taxon>Hallella</taxon>
    </lineage>
</organism>
<dbReference type="RefSeq" id="WP_007575528.1">
    <property type="nucleotide sequence ID" value="NZ_BPTS01000002.1"/>
</dbReference>
<evidence type="ECO:0000256" key="2">
    <source>
        <dbReference type="ARBA" id="ARBA00022989"/>
    </source>
</evidence>
<protein>
    <submittedName>
        <fullName evidence="6">Major facilitator superfamily MFS_1</fullName>
    </submittedName>
</protein>
<evidence type="ECO:0000313" key="6">
    <source>
        <dbReference type="EMBL" id="EGN57752.1"/>
    </source>
</evidence>
<dbReference type="GO" id="GO:0022857">
    <property type="term" value="F:transmembrane transporter activity"/>
    <property type="evidence" value="ECO:0007669"/>
    <property type="project" value="InterPro"/>
</dbReference>
<evidence type="ECO:0000256" key="1">
    <source>
        <dbReference type="ARBA" id="ARBA00022692"/>
    </source>
</evidence>
<dbReference type="GO" id="GO:0005886">
    <property type="term" value="C:plasma membrane"/>
    <property type="evidence" value="ECO:0007669"/>
    <property type="project" value="TreeGrafter"/>
</dbReference>
<dbReference type="PANTHER" id="PTHR43129:SF1">
    <property type="entry name" value="FOSMIDOMYCIN RESISTANCE PROTEIN"/>
    <property type="match status" value="1"/>
</dbReference>
<dbReference type="InterPro" id="IPR020846">
    <property type="entry name" value="MFS_dom"/>
</dbReference>
<feature type="transmembrane region" description="Helical" evidence="4">
    <location>
        <begin position="316"/>
        <end position="337"/>
    </location>
</feature>
<accession>F8N9E3</accession>
<dbReference type="eggNOG" id="COG2223">
    <property type="taxonomic scope" value="Bacteria"/>
</dbReference>
<dbReference type="CDD" id="cd17478">
    <property type="entry name" value="MFS_FsR"/>
    <property type="match status" value="1"/>
</dbReference>
<feature type="domain" description="Major facilitator superfamily (MFS) profile" evidence="5">
    <location>
        <begin position="21"/>
        <end position="403"/>
    </location>
</feature>
<dbReference type="PROSITE" id="PS50850">
    <property type="entry name" value="MFS"/>
    <property type="match status" value="1"/>
</dbReference>
<feature type="transmembrane region" description="Helical" evidence="4">
    <location>
        <begin position="50"/>
        <end position="72"/>
    </location>
</feature>
<evidence type="ECO:0000256" key="3">
    <source>
        <dbReference type="ARBA" id="ARBA00023136"/>
    </source>
</evidence>
<dbReference type="Proteomes" id="UP000002772">
    <property type="component" value="Unassembled WGS sequence"/>
</dbReference>
<keyword evidence="3 4" id="KW-0472">Membrane</keyword>
<evidence type="ECO:0000256" key="4">
    <source>
        <dbReference type="SAM" id="Phobius"/>
    </source>
</evidence>
<feature type="transmembrane region" description="Helical" evidence="4">
    <location>
        <begin position="377"/>
        <end position="397"/>
    </location>
</feature>
<feature type="transmembrane region" description="Helical" evidence="4">
    <location>
        <begin position="147"/>
        <end position="168"/>
    </location>
</feature>